<evidence type="ECO:0000256" key="1">
    <source>
        <dbReference type="SAM" id="MobiDB-lite"/>
    </source>
</evidence>
<feature type="compositionally biased region" description="Low complexity" evidence="1">
    <location>
        <begin position="151"/>
        <end position="164"/>
    </location>
</feature>
<keyword evidence="2" id="KW-0472">Membrane</keyword>
<proteinExistence type="predicted"/>
<keyword evidence="2" id="KW-1133">Transmembrane helix</keyword>
<evidence type="ECO:0008006" key="5">
    <source>
        <dbReference type="Google" id="ProtNLM"/>
    </source>
</evidence>
<sequence>MIGLGLESMSSGHNKGKGKSTAKPWWRRKSSVLITDAQISPGQDRHRREIGYGILMFLRVPSLLLSLWLIYAFNAWIPAALISGVTIPLPWIAVVFANARGQKRDPRERNTYKPALARQARTEALAAGNAPELEYTDSPRRESDIIDHVTDSTSRSNKSSNSTDDASDDPDSSKDE</sequence>
<evidence type="ECO:0000313" key="4">
    <source>
        <dbReference type="Proteomes" id="UP001054925"/>
    </source>
</evidence>
<feature type="region of interest" description="Disordered" evidence="1">
    <location>
        <begin position="123"/>
        <end position="176"/>
    </location>
</feature>
<dbReference type="Pfam" id="PF11298">
    <property type="entry name" value="DUF3099"/>
    <property type="match status" value="1"/>
</dbReference>
<reference evidence="3" key="1">
    <citation type="submission" date="2021-12" db="EMBL/GenBank/DDBJ databases">
        <title>Draft genome sequence of Corynebacterium ammoniagenes strain T-723.</title>
        <authorList>
            <person name="Matsuzawa M."/>
            <person name="Hiratani M."/>
            <person name="Abe I."/>
            <person name="Tsuji Y."/>
            <person name="Nakamura J."/>
        </authorList>
    </citation>
    <scope>NUCLEOTIDE SEQUENCE</scope>
    <source>
        <strain evidence="3">T-723</strain>
    </source>
</reference>
<feature type="transmembrane region" description="Helical" evidence="2">
    <location>
        <begin position="50"/>
        <end position="71"/>
    </location>
</feature>
<evidence type="ECO:0000313" key="3">
    <source>
        <dbReference type="EMBL" id="GJN42331.1"/>
    </source>
</evidence>
<evidence type="ECO:0000256" key="2">
    <source>
        <dbReference type="SAM" id="Phobius"/>
    </source>
</evidence>
<dbReference type="Proteomes" id="UP001054925">
    <property type="component" value="Unassembled WGS sequence"/>
</dbReference>
<organism evidence="3 4">
    <name type="scientific">Corynebacterium ammoniagenes</name>
    <name type="common">Brevibacterium ammoniagenes</name>
    <dbReference type="NCBI Taxonomy" id="1697"/>
    <lineage>
        <taxon>Bacteria</taxon>
        <taxon>Bacillati</taxon>
        <taxon>Actinomycetota</taxon>
        <taxon>Actinomycetes</taxon>
        <taxon>Mycobacteriales</taxon>
        <taxon>Corynebacteriaceae</taxon>
        <taxon>Corynebacterium</taxon>
    </lineage>
</organism>
<dbReference type="AlphaFoldDB" id="A0AAV5G9X2"/>
<keyword evidence="2" id="KW-0812">Transmembrane</keyword>
<feature type="region of interest" description="Disordered" evidence="1">
    <location>
        <begin position="1"/>
        <end position="24"/>
    </location>
</feature>
<feature type="transmembrane region" description="Helical" evidence="2">
    <location>
        <begin position="77"/>
        <end position="99"/>
    </location>
</feature>
<comment type="caution">
    <text evidence="3">The sequence shown here is derived from an EMBL/GenBank/DDBJ whole genome shotgun (WGS) entry which is preliminary data.</text>
</comment>
<dbReference type="EMBL" id="BQKK01000001">
    <property type="protein sequence ID" value="GJN42331.1"/>
    <property type="molecule type" value="Genomic_DNA"/>
</dbReference>
<gene>
    <name evidence="3" type="ORF">CAT723_08100</name>
</gene>
<feature type="compositionally biased region" description="Basic residues" evidence="1">
    <location>
        <begin position="14"/>
        <end position="24"/>
    </location>
</feature>
<accession>A0AAV5G9X2</accession>
<name>A0AAV5G9X2_CORAM</name>
<dbReference type="InterPro" id="IPR021449">
    <property type="entry name" value="DUF3099"/>
</dbReference>
<feature type="compositionally biased region" description="Basic and acidic residues" evidence="1">
    <location>
        <begin position="137"/>
        <end position="150"/>
    </location>
</feature>
<protein>
    <recommendedName>
        <fullName evidence="5">DUF3099 domain-containing protein</fullName>
    </recommendedName>
</protein>